<dbReference type="Pfam" id="PF06739">
    <property type="entry name" value="SBBP"/>
    <property type="match status" value="1"/>
</dbReference>
<gene>
    <name evidence="3" type="ORF">CKO42_10985</name>
</gene>
<comment type="caution">
    <text evidence="3">The sequence shown here is derived from an EMBL/GenBank/DDBJ whole genome shotgun (WGS) entry which is preliminary data.</text>
</comment>
<dbReference type="SUPFAM" id="SSF101898">
    <property type="entry name" value="NHL repeat"/>
    <property type="match status" value="1"/>
</dbReference>
<accession>A0A9X1B4T1</accession>
<organism evidence="3 4">
    <name type="scientific">Lamprobacter modestohalophilus</name>
    <dbReference type="NCBI Taxonomy" id="1064514"/>
    <lineage>
        <taxon>Bacteria</taxon>
        <taxon>Pseudomonadati</taxon>
        <taxon>Pseudomonadota</taxon>
        <taxon>Gammaproteobacteria</taxon>
        <taxon>Chromatiales</taxon>
        <taxon>Chromatiaceae</taxon>
        <taxon>Lamprobacter</taxon>
    </lineage>
</organism>
<evidence type="ECO:0008006" key="5">
    <source>
        <dbReference type="Google" id="ProtNLM"/>
    </source>
</evidence>
<keyword evidence="4" id="KW-1185">Reference proteome</keyword>
<evidence type="ECO:0000259" key="2">
    <source>
        <dbReference type="Pfam" id="PF25778"/>
    </source>
</evidence>
<dbReference type="Pfam" id="PF25778">
    <property type="entry name" value="DUF7948"/>
    <property type="match status" value="1"/>
</dbReference>
<reference evidence="3 4" key="1">
    <citation type="journal article" date="2020" name="Microorganisms">
        <title>Osmotic Adaptation and Compatible Solute Biosynthesis of Phototrophic Bacteria as Revealed from Genome Analyses.</title>
        <authorList>
            <person name="Imhoff J.F."/>
            <person name="Rahn T."/>
            <person name="Kunzel S."/>
            <person name="Keller A."/>
            <person name="Neulinger S.C."/>
        </authorList>
    </citation>
    <scope>NUCLEOTIDE SEQUENCE [LARGE SCALE GENOMIC DNA]</scope>
    <source>
        <strain evidence="3 4">DSM 25653</strain>
    </source>
</reference>
<protein>
    <recommendedName>
        <fullName evidence="5">DUF4214 domain-containing protein</fullName>
    </recommendedName>
</protein>
<proteinExistence type="predicted"/>
<dbReference type="InterPro" id="IPR025282">
    <property type="entry name" value="DUF4214"/>
</dbReference>
<evidence type="ECO:0000313" key="4">
    <source>
        <dbReference type="Proteomes" id="UP001138768"/>
    </source>
</evidence>
<dbReference type="InterPro" id="IPR038255">
    <property type="entry name" value="PBS_linker_sf"/>
</dbReference>
<feature type="domain" description="DUF4214" evidence="1">
    <location>
        <begin position="1199"/>
        <end position="1254"/>
    </location>
</feature>
<dbReference type="Pfam" id="PF13946">
    <property type="entry name" value="DUF4214"/>
    <property type="match status" value="1"/>
</dbReference>
<evidence type="ECO:0000313" key="3">
    <source>
        <dbReference type="EMBL" id="MBK1618947.1"/>
    </source>
</evidence>
<evidence type="ECO:0000259" key="1">
    <source>
        <dbReference type="Pfam" id="PF13946"/>
    </source>
</evidence>
<dbReference type="InterPro" id="IPR057708">
    <property type="entry name" value="DUF7948"/>
</dbReference>
<dbReference type="Proteomes" id="UP001138768">
    <property type="component" value="Unassembled WGS sequence"/>
</dbReference>
<dbReference type="InterPro" id="IPR010620">
    <property type="entry name" value="SBBP_repeat"/>
</dbReference>
<dbReference type="Gene3D" id="1.10.3130.20">
    <property type="entry name" value="Phycobilisome linker domain"/>
    <property type="match status" value="1"/>
</dbReference>
<sequence>MLASRYFGSVFASVTLLLLLQLSPAKGVFAAAGFEPSPTAPPADQVSSEQLQAVEQIFFVPNVGQWDRSERFKAVSLGGTVATFGAADVKLRQPRDVGGRTLSLKPLMPNTDTQLEPLDKNLTKLNLLRGAGLSRSWSNIPTFGSVRYQQIYPGVDMVFLSRGGQLAYDLYLAPGSSPTDLRFAVEGVRSLDIDPSGALVMSFGDGDQVRQEAPLIYQLVAGERQVIDGGFRLLEQDAAGALVYGFEVAEYDPTQTLVIDPSFTLRTTPTNQEKPTLMFSRIVGGEDDDVVNAFVLDAEGNAFVAGMTDSELFPSDASGRIINPVPIEPPPENPVGSPADGFIYKIDKNGNLVFVTVLSGSDDDSIEDLAIDAEGYLYVTGSTSSEDFATMETALYPVLSGRQNAFLAKLTPDGSRLVFSTYFGGTGSESGNAIALGEGGDVVIAGTTTSRDLIVRGALQDELAGGVDGFIARFDGDGTALEYSTYFGDNGTDNLNFLVVTDLGDIFVAGNTSSSRFPVKHPPLDQDGEPLARGGGTDMFLSRISRSGDELAFSTYIGGSSTDELNDLVRDNDGNFLLVGTSASTNFPVVNAWQPEPAGGDDGVLVKIDDSGRFIYFSTYLGGLEDDNIFAVAADRSTAAAGASQHSQFIYVGGQTESHFMPVQNAYQNFHAGNGDGYLARFDPCGQQLWFSSYFGGREADSITALATGPLTDAADDTRQGLWISGLTELEEGDITPLFPLLPTGQVFPGGVDTFVALMDEIQSTRDSNYPELIIGCNPVPFVPERIGIDGRFGQVTLSLNDPGNVGISALSTTVFFDPSELQFQTIHWNPELPASANLQLDRTVPGQLGIDIYQPIGVVDFAPLTGLLGTLEFAAVQVGTVNDNPPLPSHLIRLTQGGLAAADISGQGTQIDGMPGAMVIERRCNNIIGDCDCSGQVRLFEIQTAVDYFTRWLPEHQPICVKRDYSTMRATDLQETINNYDDRIVEQDLLDAAAERRNSTRSGGTRAVVAATSQLNFANIEYDAVAGSVAFDLKLETNGQAISVLATDIYYDPEQITGIEAVPGRGTQNANKQIAFETLRPGWFRITFYGINSTTFPSDVMASLTATLAPGVSCADLQNVVQVPSAATPAAEAVPIESNSILSCNPISDAPNRSSLPWQVTELYVAILQFAPDQEGLVFWADQLRNGSGLTRAELARAIYSSDVGRALYEALSNEAFVSDIFMRLFSRAPNEAELVFWTWQLDSGSIARGDAIPTIIDVGYANPSMVQDMRQVTHMVQVGLAFAARQGDLGILFSQLSESSRQDLRSAGRVVLQGVTSDPVTRDFAIQSLPTLLPAVVTDQ</sequence>
<dbReference type="PANTHER" id="PTHR35580">
    <property type="entry name" value="CELL SURFACE GLYCOPROTEIN (S-LAYER PROTEIN)-LIKE PROTEIN"/>
    <property type="match status" value="1"/>
</dbReference>
<dbReference type="PANTHER" id="PTHR35580:SF1">
    <property type="entry name" value="PHYTASE-LIKE DOMAIN-CONTAINING PROTEIN"/>
    <property type="match status" value="1"/>
</dbReference>
<feature type="domain" description="DUF7948" evidence="2">
    <location>
        <begin position="59"/>
        <end position="261"/>
    </location>
</feature>
<dbReference type="InterPro" id="IPR052918">
    <property type="entry name" value="Motility_Chemotaxis_Reg"/>
</dbReference>
<dbReference type="EMBL" id="NRRY01000015">
    <property type="protein sequence ID" value="MBK1618947.1"/>
    <property type="molecule type" value="Genomic_DNA"/>
</dbReference>
<name>A0A9X1B4T1_9GAMM</name>